<evidence type="ECO:0000256" key="4">
    <source>
        <dbReference type="ARBA" id="ARBA00022777"/>
    </source>
</evidence>
<gene>
    <name evidence="5" type="primary">adk</name>
    <name evidence="9" type="ORF">FB559_6655</name>
</gene>
<keyword evidence="4 5" id="KW-0418">Kinase</keyword>
<dbReference type="CDD" id="cd01428">
    <property type="entry name" value="ADK"/>
    <property type="match status" value="1"/>
</dbReference>
<dbReference type="EMBL" id="VFOZ01000001">
    <property type="protein sequence ID" value="TQM00927.1"/>
    <property type="molecule type" value="Genomic_DNA"/>
</dbReference>
<reference evidence="9 10" key="1">
    <citation type="submission" date="2019-06" db="EMBL/GenBank/DDBJ databases">
        <title>Sequencing the genomes of 1000 actinobacteria strains.</title>
        <authorList>
            <person name="Klenk H.-P."/>
        </authorList>
    </citation>
    <scope>NUCLEOTIDE SEQUENCE [LARGE SCALE GENOMIC DNA]</scope>
    <source>
        <strain evidence="9 10">DSM 102200</strain>
    </source>
</reference>
<feature type="region of interest" description="LID" evidence="5">
    <location>
        <begin position="122"/>
        <end position="159"/>
    </location>
</feature>
<dbReference type="Pfam" id="PF00406">
    <property type="entry name" value="ADK"/>
    <property type="match status" value="1"/>
</dbReference>
<evidence type="ECO:0000256" key="3">
    <source>
        <dbReference type="ARBA" id="ARBA00022741"/>
    </source>
</evidence>
<feature type="binding site" evidence="5">
    <location>
        <position position="167"/>
    </location>
    <ligand>
        <name>AMP</name>
        <dbReference type="ChEBI" id="CHEBI:456215"/>
    </ligand>
</feature>
<feature type="binding site" evidence="5">
    <location>
        <position position="149"/>
    </location>
    <ligand>
        <name>Zn(2+)</name>
        <dbReference type="ChEBI" id="CHEBI:29105"/>
        <note>structural</note>
    </ligand>
</feature>
<evidence type="ECO:0000256" key="2">
    <source>
        <dbReference type="ARBA" id="ARBA00022727"/>
    </source>
</evidence>
<comment type="similarity">
    <text evidence="5 6">Belongs to the adenylate kinase family.</text>
</comment>
<dbReference type="InterPro" id="IPR036193">
    <property type="entry name" value="ADK_active_lid_dom_sf"/>
</dbReference>
<dbReference type="PANTHER" id="PTHR23359">
    <property type="entry name" value="NUCLEOTIDE KINASE"/>
    <property type="match status" value="1"/>
</dbReference>
<dbReference type="GO" id="GO:0008270">
    <property type="term" value="F:zinc ion binding"/>
    <property type="evidence" value="ECO:0007669"/>
    <property type="project" value="UniProtKB-UniRule"/>
</dbReference>
<dbReference type="Pfam" id="PF05191">
    <property type="entry name" value="ADK_lid"/>
    <property type="match status" value="1"/>
</dbReference>
<feature type="binding site" evidence="5">
    <location>
        <position position="37"/>
    </location>
    <ligand>
        <name>AMP</name>
        <dbReference type="ChEBI" id="CHEBI:456215"/>
    </ligand>
</feature>
<evidence type="ECO:0000313" key="9">
    <source>
        <dbReference type="EMBL" id="TQM00927.1"/>
    </source>
</evidence>
<evidence type="ECO:0000256" key="7">
    <source>
        <dbReference type="RuleBase" id="RU003331"/>
    </source>
</evidence>
<evidence type="ECO:0000256" key="5">
    <source>
        <dbReference type="HAMAP-Rule" id="MF_00235"/>
    </source>
</evidence>
<dbReference type="OrthoDB" id="9805030at2"/>
<dbReference type="Gene3D" id="3.40.50.300">
    <property type="entry name" value="P-loop containing nucleotide triphosphate hydrolases"/>
    <property type="match status" value="1"/>
</dbReference>
<feature type="binding site" evidence="5">
    <location>
        <begin position="86"/>
        <end position="89"/>
    </location>
    <ligand>
        <name>AMP</name>
        <dbReference type="ChEBI" id="CHEBI:456215"/>
    </ligand>
</feature>
<keyword evidence="5" id="KW-0479">Metal-binding</keyword>
<dbReference type="GO" id="GO:0044209">
    <property type="term" value="P:AMP salvage"/>
    <property type="evidence" value="ECO:0007669"/>
    <property type="project" value="UniProtKB-UniRule"/>
</dbReference>
<evidence type="ECO:0000259" key="8">
    <source>
        <dbReference type="Pfam" id="PF05191"/>
    </source>
</evidence>
<keyword evidence="5 7" id="KW-0067">ATP-binding</keyword>
<dbReference type="SUPFAM" id="SSF52540">
    <property type="entry name" value="P-loop containing nucleoside triphosphate hydrolases"/>
    <property type="match status" value="1"/>
</dbReference>
<dbReference type="GO" id="GO:0004017">
    <property type="term" value="F:AMP kinase activity"/>
    <property type="evidence" value="ECO:0007669"/>
    <property type="project" value="UniProtKB-UniRule"/>
</dbReference>
<feature type="binding site" evidence="5">
    <location>
        <position position="156"/>
    </location>
    <ligand>
        <name>AMP</name>
        <dbReference type="ChEBI" id="CHEBI:456215"/>
    </ligand>
</feature>
<dbReference type="InterPro" id="IPR033690">
    <property type="entry name" value="Adenylat_kinase_CS"/>
</dbReference>
<keyword evidence="5" id="KW-0862">Zinc</keyword>
<comment type="domain">
    <text evidence="5">Consists of three domains, a large central CORE domain and two small peripheral domains, NMPbind and LID, which undergo movements during catalysis. The LID domain closes over the site of phosphoryl transfer upon ATP binding. Assembling and dissambling the active center during each catalytic cycle provides an effective means to prevent ATP hydrolysis. Some bacteria have evolved a zinc-coordinating structure that stabilizes the LID domain.</text>
</comment>
<dbReference type="SUPFAM" id="SSF57774">
    <property type="entry name" value="Microbial and mitochondrial ADK, insert 'zinc finger' domain"/>
    <property type="match status" value="1"/>
</dbReference>
<dbReference type="Proteomes" id="UP000316096">
    <property type="component" value="Unassembled WGS sequence"/>
</dbReference>
<feature type="domain" description="Adenylate kinase active site lid" evidence="8">
    <location>
        <begin position="123"/>
        <end position="158"/>
    </location>
</feature>
<accession>A0A543CV08</accession>
<dbReference type="InterPro" id="IPR027417">
    <property type="entry name" value="P-loop_NTPase"/>
</dbReference>
<comment type="subcellular location">
    <subcellularLocation>
        <location evidence="5 7">Cytoplasm</location>
    </subcellularLocation>
</comment>
<dbReference type="InterPro" id="IPR007862">
    <property type="entry name" value="Adenylate_kinase_lid-dom"/>
</dbReference>
<feature type="binding site" evidence="5">
    <location>
        <position position="123"/>
    </location>
    <ligand>
        <name>ATP</name>
        <dbReference type="ChEBI" id="CHEBI:30616"/>
    </ligand>
</feature>
<feature type="binding site" evidence="5">
    <location>
        <position position="129"/>
    </location>
    <ligand>
        <name>Zn(2+)</name>
        <dbReference type="ChEBI" id="CHEBI:29105"/>
        <note>structural</note>
    </ligand>
</feature>
<keyword evidence="5" id="KW-0963">Cytoplasm</keyword>
<dbReference type="PRINTS" id="PR00094">
    <property type="entry name" value="ADENYLTKNASE"/>
</dbReference>
<comment type="caution">
    <text evidence="9">The sequence shown here is derived from an EMBL/GenBank/DDBJ whole genome shotgun (WGS) entry which is preliminary data.</text>
</comment>
<comment type="function">
    <text evidence="5">Catalyzes the reversible transfer of the terminal phosphate group between ATP and AMP. Plays an important role in cellular energy homeostasis and in adenine nucleotide metabolism.</text>
</comment>
<dbReference type="HAMAP" id="MF_00235">
    <property type="entry name" value="Adenylate_kinase_Adk"/>
    <property type="match status" value="1"/>
</dbReference>
<feature type="binding site" evidence="5">
    <location>
        <begin position="11"/>
        <end position="16"/>
    </location>
    <ligand>
        <name>ATP</name>
        <dbReference type="ChEBI" id="CHEBI:30616"/>
    </ligand>
</feature>
<keyword evidence="2 5" id="KW-0545">Nucleotide biosynthesis</keyword>
<name>A0A543CV08_9ACTN</name>
<dbReference type="InterPro" id="IPR000850">
    <property type="entry name" value="Adenylat/UMP-CMP_kin"/>
</dbReference>
<feature type="binding site" evidence="5">
    <location>
        <position position="93"/>
    </location>
    <ligand>
        <name>AMP</name>
        <dbReference type="ChEBI" id="CHEBI:456215"/>
    </ligand>
</feature>
<comment type="pathway">
    <text evidence="5">Purine metabolism; AMP biosynthesis via salvage pathway; AMP from ADP: step 1/1.</text>
</comment>
<dbReference type="AlphaFoldDB" id="A0A543CV08"/>
<organism evidence="9 10">
    <name type="scientific">Actinoallomurus bryophytorum</name>
    <dbReference type="NCBI Taxonomy" id="1490222"/>
    <lineage>
        <taxon>Bacteria</taxon>
        <taxon>Bacillati</taxon>
        <taxon>Actinomycetota</taxon>
        <taxon>Actinomycetes</taxon>
        <taxon>Streptosporangiales</taxon>
        <taxon>Thermomonosporaceae</taxon>
        <taxon>Actinoallomurus</taxon>
    </lineage>
</organism>
<comment type="caution">
    <text evidence="5">Lacks conserved residue(s) required for the propagation of feature annotation.</text>
</comment>
<evidence type="ECO:0000313" key="10">
    <source>
        <dbReference type="Proteomes" id="UP000316096"/>
    </source>
</evidence>
<feature type="binding site" evidence="5">
    <location>
        <position position="146"/>
    </location>
    <ligand>
        <name>Zn(2+)</name>
        <dbReference type="ChEBI" id="CHEBI:29105"/>
        <note>structural</note>
    </ligand>
</feature>
<keyword evidence="1 5" id="KW-0808">Transferase</keyword>
<feature type="binding site" evidence="5">
    <location>
        <position position="126"/>
    </location>
    <ligand>
        <name>Zn(2+)</name>
        <dbReference type="ChEBI" id="CHEBI:29105"/>
        <note>structural</note>
    </ligand>
</feature>
<feature type="region of interest" description="NMP" evidence="5">
    <location>
        <begin position="31"/>
        <end position="60"/>
    </location>
</feature>
<dbReference type="PROSITE" id="PS00113">
    <property type="entry name" value="ADENYLATE_KINASE"/>
    <property type="match status" value="1"/>
</dbReference>
<protein>
    <recommendedName>
        <fullName evidence="5 7">Adenylate kinase</fullName>
        <shortName evidence="5">AK</shortName>
        <ecNumber evidence="5 7">2.7.4.3</ecNumber>
    </recommendedName>
    <alternativeName>
        <fullName evidence="5">ATP-AMP transphosphorylase</fullName>
    </alternativeName>
    <alternativeName>
        <fullName evidence="5">ATP:AMP phosphotransferase</fullName>
    </alternativeName>
    <alternativeName>
        <fullName evidence="5">Adenylate monophosphate kinase</fullName>
    </alternativeName>
</protein>
<evidence type="ECO:0000256" key="1">
    <source>
        <dbReference type="ARBA" id="ARBA00022679"/>
    </source>
</evidence>
<keyword evidence="10" id="KW-1185">Reference proteome</keyword>
<feature type="binding site" evidence="5">
    <location>
        <position position="195"/>
    </location>
    <ligand>
        <name>ATP</name>
        <dbReference type="ChEBI" id="CHEBI:30616"/>
    </ligand>
</feature>
<feature type="binding site" evidence="5">
    <location>
        <begin position="58"/>
        <end position="60"/>
    </location>
    <ligand>
        <name>AMP</name>
        <dbReference type="ChEBI" id="CHEBI:456215"/>
    </ligand>
</feature>
<keyword evidence="3 5" id="KW-0547">Nucleotide-binding</keyword>
<comment type="catalytic activity">
    <reaction evidence="5 7">
        <text>AMP + ATP = 2 ADP</text>
        <dbReference type="Rhea" id="RHEA:12973"/>
        <dbReference type="ChEBI" id="CHEBI:30616"/>
        <dbReference type="ChEBI" id="CHEBI:456215"/>
        <dbReference type="ChEBI" id="CHEBI:456216"/>
        <dbReference type="EC" id="2.7.4.3"/>
    </reaction>
</comment>
<dbReference type="UniPathway" id="UPA00588">
    <property type="reaction ID" value="UER00649"/>
</dbReference>
<dbReference type="RefSeq" id="WP_141960813.1">
    <property type="nucleotide sequence ID" value="NZ_VFOZ01000001.1"/>
</dbReference>
<dbReference type="EC" id="2.7.4.3" evidence="5 7"/>
<dbReference type="GO" id="GO:0005737">
    <property type="term" value="C:cytoplasm"/>
    <property type="evidence" value="ECO:0007669"/>
    <property type="project" value="UniProtKB-SubCell"/>
</dbReference>
<evidence type="ECO:0000256" key="6">
    <source>
        <dbReference type="RuleBase" id="RU003330"/>
    </source>
</evidence>
<dbReference type="GO" id="GO:0005524">
    <property type="term" value="F:ATP binding"/>
    <property type="evidence" value="ECO:0007669"/>
    <property type="project" value="UniProtKB-UniRule"/>
</dbReference>
<comment type="subunit">
    <text evidence="5 7">Monomer.</text>
</comment>
<proteinExistence type="inferred from homology"/>
<sequence length="224" mass="25247">MRKYLLVGVPGSGKSTHTAMLTRDLDLVRISAGDILRWHVGHHTKIGARVRQAMAAGRLVDESLVEGVMRERLEQHDWNHGFVLDGFPRNQRQAEFFLERYDLDAVICLDVPDAQARDRALSRRMCGDCGLDYNLIGGRPRCEGVCDSCGSHLETREDDTPEVLTARIEDHRESIAALLDRLRRKAPVFVVDASRDPETVQEEIRTLLGLPSHRFGRQQGGDQP</sequence>